<gene>
    <name evidence="2" type="ORF">VSS30_18165</name>
</gene>
<accession>A0ABV5DDD9</accession>
<comment type="caution">
    <text evidence="2">The sequence shown here is derived from an EMBL/GenBank/DDBJ whole genome shotgun (WGS) entry which is preliminary data.</text>
</comment>
<dbReference type="EMBL" id="JAYMRR010000009">
    <property type="protein sequence ID" value="MFB8750728.1"/>
    <property type="molecule type" value="Genomic_DNA"/>
</dbReference>
<dbReference type="Pfam" id="PF05685">
    <property type="entry name" value="Uma2"/>
    <property type="match status" value="1"/>
</dbReference>
<evidence type="ECO:0000259" key="1">
    <source>
        <dbReference type="Pfam" id="PF05685"/>
    </source>
</evidence>
<evidence type="ECO:0000313" key="3">
    <source>
        <dbReference type="Proteomes" id="UP001585018"/>
    </source>
</evidence>
<dbReference type="Proteomes" id="UP001585018">
    <property type="component" value="Unassembled WGS sequence"/>
</dbReference>
<dbReference type="InterPro" id="IPR012296">
    <property type="entry name" value="Nuclease_put_TT1808"/>
</dbReference>
<proteinExistence type="predicted"/>
<protein>
    <submittedName>
        <fullName evidence="2">Uma2 family endonuclease</fullName>
    </submittedName>
</protein>
<dbReference type="RefSeq" id="WP_376719142.1">
    <property type="nucleotide sequence ID" value="NZ_JAYMRR010000009.1"/>
</dbReference>
<feature type="domain" description="Putative restriction endonuclease" evidence="1">
    <location>
        <begin position="14"/>
        <end position="165"/>
    </location>
</feature>
<name>A0ABV5DDD9_9ACTN</name>
<keyword evidence="3" id="KW-1185">Reference proteome</keyword>
<dbReference type="GO" id="GO:0004519">
    <property type="term" value="F:endonuclease activity"/>
    <property type="evidence" value="ECO:0007669"/>
    <property type="project" value="UniProtKB-KW"/>
</dbReference>
<dbReference type="Gene3D" id="3.90.1570.10">
    <property type="entry name" value="tt1808, chain A"/>
    <property type="match status" value="1"/>
</dbReference>
<dbReference type="CDD" id="cd06260">
    <property type="entry name" value="DUF820-like"/>
    <property type="match status" value="1"/>
</dbReference>
<keyword evidence="2" id="KW-0378">Hydrolase</keyword>
<reference evidence="2 3" key="1">
    <citation type="submission" date="2024-01" db="EMBL/GenBank/DDBJ databases">
        <title>Genome mining of biosynthetic gene clusters to explore secondary metabolites of Streptomyces sp.</title>
        <authorList>
            <person name="Baig A."/>
            <person name="Ajitkumar Shintre N."/>
            <person name="Kumar H."/>
            <person name="Anbarasu A."/>
            <person name="Ramaiah S."/>
        </authorList>
    </citation>
    <scope>NUCLEOTIDE SEQUENCE [LARGE SCALE GENOMIC DNA]</scope>
    <source>
        <strain evidence="2 3">A03</strain>
    </source>
</reference>
<keyword evidence="2" id="KW-0540">Nuclease</keyword>
<dbReference type="SUPFAM" id="SSF52980">
    <property type="entry name" value="Restriction endonuclease-like"/>
    <property type="match status" value="1"/>
</dbReference>
<organism evidence="2 3">
    <name type="scientific">Streptomyces parvulus</name>
    <dbReference type="NCBI Taxonomy" id="146923"/>
    <lineage>
        <taxon>Bacteria</taxon>
        <taxon>Bacillati</taxon>
        <taxon>Actinomycetota</taxon>
        <taxon>Actinomycetes</taxon>
        <taxon>Kitasatosporales</taxon>
        <taxon>Streptomycetaceae</taxon>
        <taxon>Streptomyces</taxon>
    </lineage>
</organism>
<evidence type="ECO:0000313" key="2">
    <source>
        <dbReference type="EMBL" id="MFB8750728.1"/>
    </source>
</evidence>
<sequence>MDYATMRAIAEDLETYAERLEGTWRVEIGPSGPVLAMTAPSKRREGTVRRIRKQVESQLPATHPGFTCVNGPLVEHAARGRLRRPDAVVIPEAALDEDGLAVEAERVLAAVEITSPGGSGDAHAERLADYPAMGIPHYMIVDPRTGTIEVHSEPCRGRYSSKEPYIFGDSVPFGAWTVETSEFRRYGRDGWRRPLFTARHPDVEGSCSAAVCPSFDMQPIGCLTL</sequence>
<dbReference type="InterPro" id="IPR008538">
    <property type="entry name" value="Uma2"/>
</dbReference>
<dbReference type="InterPro" id="IPR011335">
    <property type="entry name" value="Restrct_endonuc-II-like"/>
</dbReference>
<keyword evidence="2" id="KW-0255">Endonuclease</keyword>